<dbReference type="EMBL" id="MSSM01000002">
    <property type="protein sequence ID" value="RXT30320.1"/>
    <property type="molecule type" value="Genomic_DNA"/>
</dbReference>
<reference evidence="1 2" key="1">
    <citation type="submission" date="2017-01" db="EMBL/GenBank/DDBJ databases">
        <title>Lactobacillus chiayiensis sp. nov., a lactic acid bacterium isolated from compost.</title>
        <authorList>
            <person name="Huang C.-H."/>
        </authorList>
    </citation>
    <scope>NUCLEOTIDE SEQUENCE [LARGE SCALE GENOMIC DNA]</scope>
    <source>
        <strain evidence="2">chh01</strain>
    </source>
</reference>
<protein>
    <recommendedName>
        <fullName evidence="3">DUF3168 domain-containing protein</fullName>
    </recommendedName>
</protein>
<proteinExistence type="predicted"/>
<dbReference type="Proteomes" id="UP000290475">
    <property type="component" value="Unassembled WGS sequence"/>
</dbReference>
<comment type="caution">
    <text evidence="1">The sequence shown here is derived from an EMBL/GenBank/DDBJ whole genome shotgun (WGS) entry which is preliminary data.</text>
</comment>
<gene>
    <name evidence="1" type="ORF">BVJ53_01025</name>
</gene>
<name>A0A4V1P3A3_9LACO</name>
<evidence type="ECO:0008006" key="3">
    <source>
        <dbReference type="Google" id="ProtNLM"/>
    </source>
</evidence>
<evidence type="ECO:0000313" key="2">
    <source>
        <dbReference type="Proteomes" id="UP000290475"/>
    </source>
</evidence>
<organism evidence="1 2">
    <name type="scientific">Lacticaseibacillus chiayiensis</name>
    <dbReference type="NCBI Taxonomy" id="2100821"/>
    <lineage>
        <taxon>Bacteria</taxon>
        <taxon>Bacillati</taxon>
        <taxon>Bacillota</taxon>
        <taxon>Bacilli</taxon>
        <taxon>Lactobacillales</taxon>
        <taxon>Lactobacillaceae</taxon>
        <taxon>Lacticaseibacillus</taxon>
    </lineage>
</organism>
<evidence type="ECO:0000313" key="1">
    <source>
        <dbReference type="EMBL" id="RXT30320.1"/>
    </source>
</evidence>
<sequence length="121" mass="13566">MTLSQWYEDVQTQLIADGLNPVFVQPDAKSTLPLVFVNVHVDADMSSKTGTLSSVGQQIDIYDSIDTPPAEWEDFVRKVKWSLSKVTRWHSLTASNSIDTSMGESTPLRRCMLLITLEGDY</sequence>
<accession>A0A4V1P3A3</accession>
<dbReference type="RefSeq" id="WP_129300766.1">
    <property type="nucleotide sequence ID" value="NZ_MSSM01000002.1"/>
</dbReference>
<dbReference type="AlphaFoldDB" id="A0A4V1P3A3"/>